<dbReference type="AlphaFoldDB" id="A0A0V1HRC8"/>
<proteinExistence type="predicted"/>
<organism evidence="2 3">
    <name type="scientific">Trichinella zimbabwensis</name>
    <dbReference type="NCBI Taxonomy" id="268475"/>
    <lineage>
        <taxon>Eukaryota</taxon>
        <taxon>Metazoa</taxon>
        <taxon>Ecdysozoa</taxon>
        <taxon>Nematoda</taxon>
        <taxon>Enoplea</taxon>
        <taxon>Dorylaimia</taxon>
        <taxon>Trichinellida</taxon>
        <taxon>Trichinellidae</taxon>
        <taxon>Trichinella</taxon>
    </lineage>
</organism>
<comment type="caution">
    <text evidence="2">The sequence shown here is derived from an EMBL/GenBank/DDBJ whole genome shotgun (WGS) entry which is preliminary data.</text>
</comment>
<keyword evidence="3" id="KW-1185">Reference proteome</keyword>
<evidence type="ECO:0000313" key="3">
    <source>
        <dbReference type="Proteomes" id="UP000055024"/>
    </source>
</evidence>
<name>A0A0V1HRC8_9BILA</name>
<reference evidence="2 3" key="1">
    <citation type="submission" date="2015-01" db="EMBL/GenBank/DDBJ databases">
        <title>Evolution of Trichinella species and genotypes.</title>
        <authorList>
            <person name="Korhonen P.K."/>
            <person name="Edoardo P."/>
            <person name="Giuseppe L.R."/>
            <person name="Gasser R.B."/>
        </authorList>
    </citation>
    <scope>NUCLEOTIDE SEQUENCE [LARGE SCALE GENOMIC DNA]</scope>
    <source>
        <strain evidence="2">ISS1029</strain>
    </source>
</reference>
<dbReference type="OrthoDB" id="5937915at2759"/>
<protein>
    <submittedName>
        <fullName evidence="2">Uncharacterized protein</fullName>
    </submittedName>
</protein>
<feature type="chain" id="PRO_5006879385" evidence="1">
    <location>
        <begin position="34"/>
        <end position="107"/>
    </location>
</feature>
<dbReference type="PROSITE" id="PS51257">
    <property type="entry name" value="PROKAR_LIPOPROTEIN"/>
    <property type="match status" value="1"/>
</dbReference>
<dbReference type="Proteomes" id="UP000055024">
    <property type="component" value="Unassembled WGS sequence"/>
</dbReference>
<accession>A0A0V1HRC8</accession>
<gene>
    <name evidence="2" type="ORF">T11_3989</name>
</gene>
<keyword evidence="1" id="KW-0732">Signal</keyword>
<evidence type="ECO:0000256" key="1">
    <source>
        <dbReference type="SAM" id="SignalP"/>
    </source>
</evidence>
<evidence type="ECO:0000313" key="2">
    <source>
        <dbReference type="EMBL" id="KRZ13082.1"/>
    </source>
</evidence>
<dbReference type="EMBL" id="JYDP01000035">
    <property type="protein sequence ID" value="KRZ13082.1"/>
    <property type="molecule type" value="Genomic_DNA"/>
</dbReference>
<sequence>MVKELNIIQVPHLAWVLVACALLHCMHDQLVICQDDEMSSFMPMLKVMKTEIDGKQLTSKRTSLGIVEKLHQLRSQTRRLLRTTQLRPVDGSTVSPSLVPALPLRTL</sequence>
<feature type="signal peptide" evidence="1">
    <location>
        <begin position="1"/>
        <end position="33"/>
    </location>
</feature>